<keyword evidence="4" id="KW-0503">Monooxygenase</keyword>
<dbReference type="Proteomes" id="UP000277007">
    <property type="component" value="Unassembled WGS sequence"/>
</dbReference>
<keyword evidence="2" id="KW-0274">FAD</keyword>
<organism evidence="4 5">
    <name type="scientific">Azospirillum griseum</name>
    <dbReference type="NCBI Taxonomy" id="2496639"/>
    <lineage>
        <taxon>Bacteria</taxon>
        <taxon>Pseudomonadati</taxon>
        <taxon>Pseudomonadota</taxon>
        <taxon>Alphaproteobacteria</taxon>
        <taxon>Rhodospirillales</taxon>
        <taxon>Azospirillaceae</taxon>
        <taxon>Azospirillum</taxon>
    </lineage>
</organism>
<sequence>MTRITRKPVGIIGAGPAGLFLAHLLHRQGIDSIILESRSRADVEGTIRAGVLEQWVVDLMNRMGLGERMMREGHFHSGITLRFHGESHHIDMAELTDGKRVTVYAQHEVIRDLIAARLEDGGEILFGVSDVHLHGIESDTPRITFRRSADAPVEEIACDFIAGCDGFHGPSRQAIPAAVRQEHQIVYPFGWLGILASAPPSHHELIYASHERGFALLSTRSPDVQRLYIQVDPKDDIANWSDARIWSELHSRLEDKSGWSLIEGPVFQKGIIAMRSFVCETMRHGRLFLAGDAAHIVPPTGAKGLNLAVADVLVLAQALTAFLRRGDEDGLNGYSARCLRRIWRAERFSWYMTTMMHLNPNESTFEQRVHMADLDYVVHSRAAMTALAENYVGLPMDIPADLAL</sequence>
<keyword evidence="1" id="KW-0285">Flavoprotein</keyword>
<dbReference type="NCBIfam" id="NF006091">
    <property type="entry name" value="PRK08243.1"/>
    <property type="match status" value="1"/>
</dbReference>
<dbReference type="SUPFAM" id="SSF51905">
    <property type="entry name" value="FAD/NAD(P)-binding domain"/>
    <property type="match status" value="1"/>
</dbReference>
<dbReference type="EMBL" id="RXMA01000025">
    <property type="protein sequence ID" value="RTR16418.1"/>
    <property type="molecule type" value="Genomic_DNA"/>
</dbReference>
<evidence type="ECO:0000256" key="1">
    <source>
        <dbReference type="ARBA" id="ARBA00022630"/>
    </source>
</evidence>
<dbReference type="AlphaFoldDB" id="A0A431VCE2"/>
<evidence type="ECO:0000313" key="5">
    <source>
        <dbReference type="Proteomes" id="UP000277007"/>
    </source>
</evidence>
<protein>
    <submittedName>
        <fullName evidence="4">4-hydroxybenzoate 3-monooxygenase</fullName>
    </submittedName>
</protein>
<dbReference type="OrthoDB" id="9791689at2"/>
<name>A0A431VCE2_9PROT</name>
<feature type="domain" description="FAD-binding" evidence="3">
    <location>
        <begin position="8"/>
        <end position="349"/>
    </location>
</feature>
<dbReference type="InterPro" id="IPR036188">
    <property type="entry name" value="FAD/NAD-bd_sf"/>
</dbReference>
<gene>
    <name evidence="4" type="ORF">EJ903_20695</name>
</gene>
<evidence type="ECO:0000313" key="4">
    <source>
        <dbReference type="EMBL" id="RTR16418.1"/>
    </source>
</evidence>
<dbReference type="PANTHER" id="PTHR43004">
    <property type="entry name" value="TRK SYSTEM POTASSIUM UPTAKE PROTEIN"/>
    <property type="match status" value="1"/>
</dbReference>
<evidence type="ECO:0000259" key="3">
    <source>
        <dbReference type="Pfam" id="PF01494"/>
    </source>
</evidence>
<dbReference type="InterPro" id="IPR050641">
    <property type="entry name" value="RIFMO-like"/>
</dbReference>
<dbReference type="PRINTS" id="PR00420">
    <property type="entry name" value="RNGMNOXGNASE"/>
</dbReference>
<reference evidence="4 5" key="1">
    <citation type="submission" date="2018-12" db="EMBL/GenBank/DDBJ databases">
        <authorList>
            <person name="Yang Y."/>
        </authorList>
    </citation>
    <scope>NUCLEOTIDE SEQUENCE [LARGE SCALE GENOMIC DNA]</scope>
    <source>
        <strain evidence="4 5">L-25-5w-1</strain>
    </source>
</reference>
<dbReference type="Gene3D" id="3.50.50.60">
    <property type="entry name" value="FAD/NAD(P)-binding domain"/>
    <property type="match status" value="1"/>
</dbReference>
<dbReference type="Pfam" id="PF01494">
    <property type="entry name" value="FAD_binding_3"/>
    <property type="match status" value="1"/>
</dbReference>
<proteinExistence type="predicted"/>
<dbReference type="GO" id="GO:0016709">
    <property type="term" value="F:oxidoreductase activity, acting on paired donors, with incorporation or reduction of molecular oxygen, NAD(P)H as one donor, and incorporation of one atom of oxygen"/>
    <property type="evidence" value="ECO:0007669"/>
    <property type="project" value="UniProtKB-ARBA"/>
</dbReference>
<keyword evidence="5" id="KW-1185">Reference proteome</keyword>
<dbReference type="PANTHER" id="PTHR43004:SF3">
    <property type="entry name" value="P-HYDROXYBENZOATE HYDROXYLASE"/>
    <property type="match status" value="1"/>
</dbReference>
<keyword evidence="4" id="KW-0560">Oxidoreductase</keyword>
<dbReference type="GO" id="GO:0071949">
    <property type="term" value="F:FAD binding"/>
    <property type="evidence" value="ECO:0007669"/>
    <property type="project" value="InterPro"/>
</dbReference>
<dbReference type="Gene3D" id="3.30.9.10">
    <property type="entry name" value="D-Amino Acid Oxidase, subunit A, domain 2"/>
    <property type="match status" value="1"/>
</dbReference>
<dbReference type="SUPFAM" id="SSF54373">
    <property type="entry name" value="FAD-linked reductases, C-terminal domain"/>
    <property type="match status" value="1"/>
</dbReference>
<evidence type="ECO:0000256" key="2">
    <source>
        <dbReference type="ARBA" id="ARBA00022827"/>
    </source>
</evidence>
<dbReference type="RefSeq" id="WP_126619006.1">
    <property type="nucleotide sequence ID" value="NZ_JBHUCY010000078.1"/>
</dbReference>
<accession>A0A431VCE2</accession>
<dbReference type="InterPro" id="IPR002938">
    <property type="entry name" value="FAD-bd"/>
</dbReference>
<comment type="caution">
    <text evidence="4">The sequence shown here is derived from an EMBL/GenBank/DDBJ whole genome shotgun (WGS) entry which is preliminary data.</text>
</comment>